<accession>A0A495E813</accession>
<organism evidence="1 2">
    <name type="scientific">Arthrobacter oryzae</name>
    <dbReference type="NCBI Taxonomy" id="409290"/>
    <lineage>
        <taxon>Bacteria</taxon>
        <taxon>Bacillati</taxon>
        <taxon>Actinomycetota</taxon>
        <taxon>Actinomycetes</taxon>
        <taxon>Micrococcales</taxon>
        <taxon>Micrococcaceae</taxon>
        <taxon>Arthrobacter</taxon>
    </lineage>
</organism>
<reference evidence="1 2" key="1">
    <citation type="submission" date="2018-10" db="EMBL/GenBank/DDBJ databases">
        <title>Genomic Encyclopedia of Type Strains, Phase IV (KMG-IV): sequencing the most valuable type-strain genomes for metagenomic binning, comparative biology and taxonomic classification.</title>
        <authorList>
            <person name="Goeker M."/>
        </authorList>
    </citation>
    <scope>NUCLEOTIDE SEQUENCE [LARGE SCALE GENOMIC DNA]</scope>
    <source>
        <strain evidence="1 2">DSM 25586</strain>
    </source>
</reference>
<dbReference type="AlphaFoldDB" id="A0A495E813"/>
<gene>
    <name evidence="1" type="ORF">C8D78_3698</name>
</gene>
<comment type="caution">
    <text evidence="1">The sequence shown here is derived from an EMBL/GenBank/DDBJ whole genome shotgun (WGS) entry which is preliminary data.</text>
</comment>
<proteinExistence type="predicted"/>
<dbReference type="EMBL" id="RBIR01000011">
    <property type="protein sequence ID" value="RKR12791.1"/>
    <property type="molecule type" value="Genomic_DNA"/>
</dbReference>
<dbReference type="Proteomes" id="UP000276055">
    <property type="component" value="Unassembled WGS sequence"/>
</dbReference>
<sequence>MSGPHVPGRLRGPLAALAAAAAGAAYVLAVRPRLLLWGATTQEAAGPLAGDEFVPGPRMQSTRAVTIAAPVSDVWPWLLQLGAGRGGMYSYDWLENAAGLGIHSADRIRPELQHLKVGDTVPLSPDGGLSVRLLQPEAALGLGGTIDLRTLRMSPRIPPDGGPPAGPRVDVGWAFVLRPVGSQACRLVSRTRYDYSPVAAGLLLRPLLEPVQFLMERRMLLGIRNRAEGRGAHGV</sequence>
<protein>
    <recommendedName>
        <fullName evidence="3">SRPBCC family protein</fullName>
    </recommendedName>
</protein>
<dbReference type="RefSeq" id="WP_208642004.1">
    <property type="nucleotide sequence ID" value="NZ_RBIR01000011.1"/>
</dbReference>
<evidence type="ECO:0008006" key="3">
    <source>
        <dbReference type="Google" id="ProtNLM"/>
    </source>
</evidence>
<name>A0A495E813_9MICC</name>
<evidence type="ECO:0000313" key="1">
    <source>
        <dbReference type="EMBL" id="RKR12791.1"/>
    </source>
</evidence>
<evidence type="ECO:0000313" key="2">
    <source>
        <dbReference type="Proteomes" id="UP000276055"/>
    </source>
</evidence>